<dbReference type="GeneID" id="63749404"/>
<feature type="transmembrane region" description="Helical" evidence="1">
    <location>
        <begin position="54"/>
        <end position="73"/>
    </location>
</feature>
<dbReference type="EMBL" id="KV878210">
    <property type="protein sequence ID" value="OJJ38212.1"/>
    <property type="molecule type" value="Genomic_DNA"/>
</dbReference>
<proteinExistence type="predicted"/>
<accession>A0A1L9RTF4</accession>
<dbReference type="VEuPathDB" id="FungiDB:ASPWEDRAFT_314947"/>
<evidence type="ECO:0000313" key="2">
    <source>
        <dbReference type="EMBL" id="OJJ38212.1"/>
    </source>
</evidence>
<reference evidence="3" key="1">
    <citation type="journal article" date="2017" name="Genome Biol.">
        <title>Comparative genomics reveals high biological diversity and specific adaptations in the industrially and medically important fungal genus Aspergillus.</title>
        <authorList>
            <person name="de Vries R.P."/>
            <person name="Riley R."/>
            <person name="Wiebenga A."/>
            <person name="Aguilar-Osorio G."/>
            <person name="Amillis S."/>
            <person name="Uchima C.A."/>
            <person name="Anderluh G."/>
            <person name="Asadollahi M."/>
            <person name="Askin M."/>
            <person name="Barry K."/>
            <person name="Battaglia E."/>
            <person name="Bayram O."/>
            <person name="Benocci T."/>
            <person name="Braus-Stromeyer S.A."/>
            <person name="Caldana C."/>
            <person name="Canovas D."/>
            <person name="Cerqueira G.C."/>
            <person name="Chen F."/>
            <person name="Chen W."/>
            <person name="Choi C."/>
            <person name="Clum A."/>
            <person name="Dos Santos R.A."/>
            <person name="Damasio A.R."/>
            <person name="Diallinas G."/>
            <person name="Emri T."/>
            <person name="Fekete E."/>
            <person name="Flipphi M."/>
            <person name="Freyberg S."/>
            <person name="Gallo A."/>
            <person name="Gournas C."/>
            <person name="Habgood R."/>
            <person name="Hainaut M."/>
            <person name="Harispe M.L."/>
            <person name="Henrissat B."/>
            <person name="Hilden K.S."/>
            <person name="Hope R."/>
            <person name="Hossain A."/>
            <person name="Karabika E."/>
            <person name="Karaffa L."/>
            <person name="Karanyi Z."/>
            <person name="Krasevec N."/>
            <person name="Kuo A."/>
            <person name="Kusch H."/>
            <person name="LaButti K."/>
            <person name="Lagendijk E.L."/>
            <person name="Lapidus A."/>
            <person name="Levasseur A."/>
            <person name="Lindquist E."/>
            <person name="Lipzen A."/>
            <person name="Logrieco A.F."/>
            <person name="MacCabe A."/>
            <person name="Maekelae M.R."/>
            <person name="Malavazi I."/>
            <person name="Melin P."/>
            <person name="Meyer V."/>
            <person name="Mielnichuk N."/>
            <person name="Miskei M."/>
            <person name="Molnar A.P."/>
            <person name="Mule G."/>
            <person name="Ngan C.Y."/>
            <person name="Orejas M."/>
            <person name="Orosz E."/>
            <person name="Ouedraogo J.P."/>
            <person name="Overkamp K.M."/>
            <person name="Park H.-S."/>
            <person name="Perrone G."/>
            <person name="Piumi F."/>
            <person name="Punt P.J."/>
            <person name="Ram A.F."/>
            <person name="Ramon A."/>
            <person name="Rauscher S."/>
            <person name="Record E."/>
            <person name="Riano-Pachon D.M."/>
            <person name="Robert V."/>
            <person name="Roehrig J."/>
            <person name="Ruller R."/>
            <person name="Salamov A."/>
            <person name="Salih N.S."/>
            <person name="Samson R.A."/>
            <person name="Sandor E."/>
            <person name="Sanguinetti M."/>
            <person name="Schuetze T."/>
            <person name="Sepcic K."/>
            <person name="Shelest E."/>
            <person name="Sherlock G."/>
            <person name="Sophianopoulou V."/>
            <person name="Squina F.M."/>
            <person name="Sun H."/>
            <person name="Susca A."/>
            <person name="Todd R.B."/>
            <person name="Tsang A."/>
            <person name="Unkles S.E."/>
            <person name="van de Wiele N."/>
            <person name="van Rossen-Uffink D."/>
            <person name="Oliveira J.V."/>
            <person name="Vesth T.C."/>
            <person name="Visser J."/>
            <person name="Yu J.-H."/>
            <person name="Zhou M."/>
            <person name="Andersen M.R."/>
            <person name="Archer D.B."/>
            <person name="Baker S.E."/>
            <person name="Benoit I."/>
            <person name="Brakhage A.A."/>
            <person name="Braus G.H."/>
            <person name="Fischer R."/>
            <person name="Frisvad J.C."/>
            <person name="Goldman G.H."/>
            <person name="Houbraken J."/>
            <person name="Oakley B."/>
            <person name="Pocsi I."/>
            <person name="Scazzocchio C."/>
            <person name="Seiboth B."/>
            <person name="vanKuyk P.A."/>
            <person name="Wortman J."/>
            <person name="Dyer P.S."/>
            <person name="Grigoriev I.V."/>
        </authorList>
    </citation>
    <scope>NUCLEOTIDE SEQUENCE [LARGE SCALE GENOMIC DNA]</scope>
    <source>
        <strain evidence="3">DTO 134E9</strain>
    </source>
</reference>
<dbReference type="RefSeq" id="XP_040691888.1">
    <property type="nucleotide sequence ID" value="XM_040833556.1"/>
</dbReference>
<evidence type="ECO:0000256" key="1">
    <source>
        <dbReference type="SAM" id="Phobius"/>
    </source>
</evidence>
<keyword evidence="3" id="KW-1185">Reference proteome</keyword>
<organism evidence="2 3">
    <name type="scientific">Aspergillus wentii DTO 134E9</name>
    <dbReference type="NCBI Taxonomy" id="1073089"/>
    <lineage>
        <taxon>Eukaryota</taxon>
        <taxon>Fungi</taxon>
        <taxon>Dikarya</taxon>
        <taxon>Ascomycota</taxon>
        <taxon>Pezizomycotina</taxon>
        <taxon>Eurotiomycetes</taxon>
        <taxon>Eurotiomycetidae</taxon>
        <taxon>Eurotiales</taxon>
        <taxon>Aspergillaceae</taxon>
        <taxon>Aspergillus</taxon>
        <taxon>Aspergillus subgen. Cremei</taxon>
    </lineage>
</organism>
<evidence type="ECO:0000313" key="3">
    <source>
        <dbReference type="Proteomes" id="UP000184383"/>
    </source>
</evidence>
<name>A0A1L9RTF4_ASPWE</name>
<keyword evidence="1" id="KW-0812">Transmembrane</keyword>
<keyword evidence="1" id="KW-0472">Membrane</keyword>
<dbReference type="Proteomes" id="UP000184383">
    <property type="component" value="Unassembled WGS sequence"/>
</dbReference>
<dbReference type="AlphaFoldDB" id="A0A1L9RTF4"/>
<feature type="transmembrane region" description="Helical" evidence="1">
    <location>
        <begin position="31"/>
        <end position="48"/>
    </location>
</feature>
<gene>
    <name evidence="2" type="ORF">ASPWEDRAFT_314947</name>
</gene>
<protein>
    <submittedName>
        <fullName evidence="2">Uncharacterized protein</fullName>
    </submittedName>
</protein>
<keyword evidence="1" id="KW-1133">Transmembrane helix</keyword>
<sequence>MNNWARRERNHLINSLLFASLHIHKGHRGHLFLLFLLFFVLVSEWLGVCGFLPFPISFFFYSAALFIVMSYTIHSRHQFSSVTGHASPFPCMTDCTLLESAHYFVSSYTSCVSYIVPSFFSFSFL</sequence>